<evidence type="ECO:0000313" key="2">
    <source>
        <dbReference type="EMBL" id="GAG16397.1"/>
    </source>
</evidence>
<feature type="domain" description="4Fe-4S ferredoxin-type" evidence="1">
    <location>
        <begin position="28"/>
        <end position="57"/>
    </location>
</feature>
<dbReference type="PROSITE" id="PS51379">
    <property type="entry name" value="4FE4S_FER_2"/>
    <property type="match status" value="2"/>
</dbReference>
<accession>X0VZ80</accession>
<dbReference type="EMBL" id="BARS01039208">
    <property type="protein sequence ID" value="GAG16397.1"/>
    <property type="molecule type" value="Genomic_DNA"/>
</dbReference>
<sequence>MMCGLCVASCPRGALRFNKSSKDLTWDDEVIYDPKKCTGCGMCEKVCPERMIKIKKKKK</sequence>
<dbReference type="InterPro" id="IPR017896">
    <property type="entry name" value="4Fe4S_Fe-S-bd"/>
</dbReference>
<organism evidence="2">
    <name type="scientific">marine sediment metagenome</name>
    <dbReference type="NCBI Taxonomy" id="412755"/>
    <lineage>
        <taxon>unclassified sequences</taxon>
        <taxon>metagenomes</taxon>
        <taxon>ecological metagenomes</taxon>
    </lineage>
</organism>
<dbReference type="Gene3D" id="3.30.70.20">
    <property type="match status" value="1"/>
</dbReference>
<comment type="caution">
    <text evidence="2">The sequence shown here is derived from an EMBL/GenBank/DDBJ whole genome shotgun (WGS) entry which is preliminary data.</text>
</comment>
<reference evidence="2" key="1">
    <citation type="journal article" date="2014" name="Front. Microbiol.">
        <title>High frequency of phylogenetically diverse reductive dehalogenase-homologous genes in deep subseafloor sedimentary metagenomes.</title>
        <authorList>
            <person name="Kawai M."/>
            <person name="Futagami T."/>
            <person name="Toyoda A."/>
            <person name="Takaki Y."/>
            <person name="Nishi S."/>
            <person name="Hori S."/>
            <person name="Arai W."/>
            <person name="Tsubouchi T."/>
            <person name="Morono Y."/>
            <person name="Uchiyama I."/>
            <person name="Ito T."/>
            <person name="Fujiyama A."/>
            <person name="Inagaki F."/>
            <person name="Takami H."/>
        </authorList>
    </citation>
    <scope>NUCLEOTIDE SEQUENCE</scope>
    <source>
        <strain evidence="2">Expedition CK06-06</strain>
    </source>
</reference>
<proteinExistence type="predicted"/>
<dbReference type="Pfam" id="PF12838">
    <property type="entry name" value="Fer4_7"/>
    <property type="match status" value="1"/>
</dbReference>
<dbReference type="SUPFAM" id="SSF54862">
    <property type="entry name" value="4Fe-4S ferredoxins"/>
    <property type="match status" value="1"/>
</dbReference>
<dbReference type="PROSITE" id="PS00198">
    <property type="entry name" value="4FE4S_FER_1"/>
    <property type="match status" value="1"/>
</dbReference>
<dbReference type="InterPro" id="IPR017900">
    <property type="entry name" value="4Fe4S_Fe_S_CS"/>
</dbReference>
<evidence type="ECO:0000259" key="1">
    <source>
        <dbReference type="PROSITE" id="PS51379"/>
    </source>
</evidence>
<protein>
    <recommendedName>
        <fullName evidence="1">4Fe-4S ferredoxin-type domain-containing protein</fullName>
    </recommendedName>
</protein>
<dbReference type="AlphaFoldDB" id="X0VZ80"/>
<name>X0VZ80_9ZZZZ</name>
<gene>
    <name evidence="2" type="ORF">S01H1_59906</name>
</gene>
<feature type="domain" description="4Fe-4S ferredoxin-type" evidence="1">
    <location>
        <begin position="1"/>
        <end position="20"/>
    </location>
</feature>